<dbReference type="Pfam" id="PF12464">
    <property type="entry name" value="Mac"/>
    <property type="match status" value="1"/>
</dbReference>
<dbReference type="InterPro" id="IPR039369">
    <property type="entry name" value="LacA-like"/>
</dbReference>
<gene>
    <name evidence="7" type="ORF">CBF30_10315</name>
</gene>
<accession>A0A430AFV8</accession>
<dbReference type="GO" id="GO:0008870">
    <property type="term" value="F:galactoside O-acetyltransferase activity"/>
    <property type="evidence" value="ECO:0007669"/>
    <property type="project" value="TreeGrafter"/>
</dbReference>
<reference evidence="7 8" key="1">
    <citation type="submission" date="2017-05" db="EMBL/GenBank/DDBJ databases">
        <title>Vagococcus spp. assemblies.</title>
        <authorList>
            <person name="Gulvik C.A."/>
        </authorList>
    </citation>
    <scope>NUCLEOTIDE SEQUENCE [LARGE SCALE GENOMIC DNA]</scope>
    <source>
        <strain evidence="7 8">DSM 24756</strain>
    </source>
</reference>
<evidence type="ECO:0000256" key="5">
    <source>
        <dbReference type="RuleBase" id="RU367021"/>
    </source>
</evidence>
<dbReference type="AlphaFoldDB" id="A0A430AFV8"/>
<protein>
    <recommendedName>
        <fullName evidence="5">Acetyltransferase</fullName>
        <ecNumber evidence="5">2.3.1.-</ecNumber>
    </recommendedName>
</protein>
<evidence type="ECO:0000256" key="4">
    <source>
        <dbReference type="ARBA" id="ARBA00023315"/>
    </source>
</evidence>
<evidence type="ECO:0000259" key="6">
    <source>
        <dbReference type="SMART" id="SM01266"/>
    </source>
</evidence>
<keyword evidence="3" id="KW-0677">Repeat</keyword>
<dbReference type="InterPro" id="IPR011004">
    <property type="entry name" value="Trimer_LpxA-like_sf"/>
</dbReference>
<proteinExistence type="inferred from homology"/>
<dbReference type="OrthoDB" id="9812571at2"/>
<dbReference type="InterPro" id="IPR024688">
    <property type="entry name" value="Mac_dom"/>
</dbReference>
<keyword evidence="2 5" id="KW-0808">Transferase</keyword>
<comment type="caution">
    <text evidence="7">The sequence shown here is derived from an EMBL/GenBank/DDBJ whole genome shotgun (WGS) entry which is preliminary data.</text>
</comment>
<dbReference type="FunFam" id="2.160.10.10:FF:000008">
    <property type="entry name" value="Maltose O-acetyltransferase"/>
    <property type="match status" value="1"/>
</dbReference>
<dbReference type="Gene3D" id="2.160.10.10">
    <property type="entry name" value="Hexapeptide repeat proteins"/>
    <property type="match status" value="1"/>
</dbReference>
<evidence type="ECO:0000256" key="3">
    <source>
        <dbReference type="ARBA" id="ARBA00022737"/>
    </source>
</evidence>
<evidence type="ECO:0000256" key="1">
    <source>
        <dbReference type="ARBA" id="ARBA00007274"/>
    </source>
</evidence>
<organism evidence="7 8">
    <name type="scientific">Vagococcus entomophilus</name>
    <dbReference type="NCBI Taxonomy" id="1160095"/>
    <lineage>
        <taxon>Bacteria</taxon>
        <taxon>Bacillati</taxon>
        <taxon>Bacillota</taxon>
        <taxon>Bacilli</taxon>
        <taxon>Lactobacillales</taxon>
        <taxon>Enterococcaceae</taxon>
        <taxon>Vagococcus</taxon>
    </lineage>
</organism>
<dbReference type="InterPro" id="IPR001451">
    <property type="entry name" value="Hexapep"/>
</dbReference>
<name>A0A430AFV8_9ENTE</name>
<dbReference type="SMART" id="SM01266">
    <property type="entry name" value="Mac"/>
    <property type="match status" value="1"/>
</dbReference>
<evidence type="ECO:0000313" key="7">
    <source>
        <dbReference type="EMBL" id="RSU06630.1"/>
    </source>
</evidence>
<dbReference type="EMBL" id="NGJZ01000003">
    <property type="protein sequence ID" value="RSU06630.1"/>
    <property type="molecule type" value="Genomic_DNA"/>
</dbReference>
<dbReference type="SUPFAM" id="SSF51161">
    <property type="entry name" value="Trimeric LpxA-like enzymes"/>
    <property type="match status" value="1"/>
</dbReference>
<evidence type="ECO:0000313" key="8">
    <source>
        <dbReference type="Proteomes" id="UP000288669"/>
    </source>
</evidence>
<dbReference type="PANTHER" id="PTHR43017">
    <property type="entry name" value="GALACTOSIDE O-ACETYLTRANSFERASE"/>
    <property type="match status" value="1"/>
</dbReference>
<dbReference type="RefSeq" id="WP_126826328.1">
    <property type="nucleotide sequence ID" value="NZ_JBHLWU010000001.1"/>
</dbReference>
<dbReference type="EC" id="2.3.1.-" evidence="5"/>
<dbReference type="Pfam" id="PF00132">
    <property type="entry name" value="Hexapep"/>
    <property type="match status" value="1"/>
</dbReference>
<dbReference type="CDD" id="cd03357">
    <property type="entry name" value="LbH_MAT_GAT"/>
    <property type="match status" value="1"/>
</dbReference>
<feature type="domain" description="Maltose/galactoside acetyltransferase" evidence="6">
    <location>
        <begin position="5"/>
        <end position="59"/>
    </location>
</feature>
<keyword evidence="4 5" id="KW-0012">Acyltransferase</keyword>
<sequence length="204" mass="22595">MRSEKEKMLAEGLYNPGDAELVSIRKNARKLVREINQTHEDEYEKRATLVKQLFGGHKKAVYVEPPFHCDYGENITVGDNFYANFDCIMLDVASITIGDNVMFGPRATLCTATHPIDAAVRNSDVELAKAIHIGNNVWFGANVTVNPGVSIGDNVVVGSGAVVTKNIPSNVVAAGNPCKILRDITSEERAYWQRQHQEYLEECK</sequence>
<comment type="similarity">
    <text evidence="1 5">Belongs to the transferase hexapeptide repeat family.</text>
</comment>
<dbReference type="Proteomes" id="UP000288669">
    <property type="component" value="Unassembled WGS sequence"/>
</dbReference>
<keyword evidence="8" id="KW-1185">Reference proteome</keyword>
<dbReference type="PANTHER" id="PTHR43017:SF1">
    <property type="entry name" value="ACETYLTRANSFERASE YJL218W-RELATED"/>
    <property type="match status" value="1"/>
</dbReference>
<evidence type="ECO:0000256" key="2">
    <source>
        <dbReference type="ARBA" id="ARBA00022679"/>
    </source>
</evidence>